<dbReference type="EMBL" id="DS547104">
    <property type="protein sequence ID" value="EDR07510.1"/>
    <property type="molecule type" value="Genomic_DNA"/>
</dbReference>
<name>B0DCW8_LACBS</name>
<dbReference type="GeneID" id="6077564"/>
<dbReference type="SUPFAM" id="SSF53098">
    <property type="entry name" value="Ribonuclease H-like"/>
    <property type="match status" value="1"/>
</dbReference>
<dbReference type="GO" id="GO:0003676">
    <property type="term" value="F:nucleic acid binding"/>
    <property type="evidence" value="ECO:0007669"/>
    <property type="project" value="InterPro"/>
</dbReference>
<protein>
    <submittedName>
        <fullName evidence="2">Predicted protein</fullName>
    </submittedName>
</protein>
<dbReference type="Proteomes" id="UP000001194">
    <property type="component" value="Unassembled WGS sequence"/>
</dbReference>
<dbReference type="HOGENOM" id="CLU_1283438_0_0_1"/>
<dbReference type="Pfam" id="PF00075">
    <property type="entry name" value="RNase_H"/>
    <property type="match status" value="1"/>
</dbReference>
<evidence type="ECO:0000313" key="2">
    <source>
        <dbReference type="EMBL" id="EDR07510.1"/>
    </source>
</evidence>
<dbReference type="AlphaFoldDB" id="B0DCW8"/>
<accession>B0DCW8</accession>
<dbReference type="RefSeq" id="XP_001881902.1">
    <property type="nucleotide sequence ID" value="XM_001881867.1"/>
</dbReference>
<dbReference type="InterPro" id="IPR002156">
    <property type="entry name" value="RNaseH_domain"/>
</dbReference>
<organism evidence="3">
    <name type="scientific">Laccaria bicolor (strain S238N-H82 / ATCC MYA-4686)</name>
    <name type="common">Bicoloured deceiver</name>
    <name type="synonym">Laccaria laccata var. bicolor</name>
    <dbReference type="NCBI Taxonomy" id="486041"/>
    <lineage>
        <taxon>Eukaryota</taxon>
        <taxon>Fungi</taxon>
        <taxon>Dikarya</taxon>
        <taxon>Basidiomycota</taxon>
        <taxon>Agaricomycotina</taxon>
        <taxon>Agaricomycetes</taxon>
        <taxon>Agaricomycetidae</taxon>
        <taxon>Agaricales</taxon>
        <taxon>Agaricineae</taxon>
        <taxon>Hydnangiaceae</taxon>
        <taxon>Laccaria</taxon>
    </lineage>
</organism>
<dbReference type="STRING" id="486041.B0DCW8"/>
<dbReference type="Gene3D" id="3.30.420.10">
    <property type="entry name" value="Ribonuclease H-like superfamily/Ribonuclease H"/>
    <property type="match status" value="1"/>
</dbReference>
<feature type="domain" description="RNase H type-1" evidence="1">
    <location>
        <begin position="84"/>
        <end position="190"/>
    </location>
</feature>
<keyword evidence="3" id="KW-1185">Reference proteome</keyword>
<dbReference type="InterPro" id="IPR036397">
    <property type="entry name" value="RNaseH_sf"/>
</dbReference>
<dbReference type="GO" id="GO:0004523">
    <property type="term" value="F:RNA-DNA hybrid ribonuclease activity"/>
    <property type="evidence" value="ECO:0007669"/>
    <property type="project" value="InterPro"/>
</dbReference>
<dbReference type="OrthoDB" id="2752996at2759"/>
<sequence length="215" mass="23803">MGQVLGIDFLGSREFPENEGEAEENESIVTFNPDMTIRKCLTQGFRVFADSVEELRSPAIRDDPPGEERVITKLCIRGACEGDGNENAQDGAGGWFLADDTQNFAVRLPPTIGTTQAAEFAALVIALQRTRTIEELDITSSSKCLIGLTKFLPVWEDRGWIGVRNKELIKKAAAELRKRGGDARFRWAKGEEPGLVTALHNAEKAYESQMQVTWT</sequence>
<evidence type="ECO:0000259" key="1">
    <source>
        <dbReference type="Pfam" id="PF00075"/>
    </source>
</evidence>
<evidence type="ECO:0000313" key="3">
    <source>
        <dbReference type="Proteomes" id="UP000001194"/>
    </source>
</evidence>
<dbReference type="InParanoid" id="B0DCW8"/>
<dbReference type="InterPro" id="IPR012337">
    <property type="entry name" value="RNaseH-like_sf"/>
</dbReference>
<gene>
    <name evidence="2" type="ORF">LACBIDRAFT_327809</name>
</gene>
<dbReference type="KEGG" id="lbc:LACBIDRAFT_327809"/>
<reference evidence="2 3" key="1">
    <citation type="journal article" date="2008" name="Nature">
        <title>The genome of Laccaria bicolor provides insights into mycorrhizal symbiosis.</title>
        <authorList>
            <person name="Martin F."/>
            <person name="Aerts A."/>
            <person name="Ahren D."/>
            <person name="Brun A."/>
            <person name="Danchin E.G.J."/>
            <person name="Duchaussoy F."/>
            <person name="Gibon J."/>
            <person name="Kohler A."/>
            <person name="Lindquist E."/>
            <person name="Pereda V."/>
            <person name="Salamov A."/>
            <person name="Shapiro H.J."/>
            <person name="Wuyts J."/>
            <person name="Blaudez D."/>
            <person name="Buee M."/>
            <person name="Brokstein P."/>
            <person name="Canbaeck B."/>
            <person name="Cohen D."/>
            <person name="Courty P.E."/>
            <person name="Coutinho P.M."/>
            <person name="Delaruelle C."/>
            <person name="Detter J.C."/>
            <person name="Deveau A."/>
            <person name="DiFazio S."/>
            <person name="Duplessis S."/>
            <person name="Fraissinet-Tachet L."/>
            <person name="Lucic E."/>
            <person name="Frey-Klett P."/>
            <person name="Fourrey C."/>
            <person name="Feussner I."/>
            <person name="Gay G."/>
            <person name="Grimwood J."/>
            <person name="Hoegger P.J."/>
            <person name="Jain P."/>
            <person name="Kilaru S."/>
            <person name="Labbe J."/>
            <person name="Lin Y.C."/>
            <person name="Legue V."/>
            <person name="Le Tacon F."/>
            <person name="Marmeisse R."/>
            <person name="Melayah D."/>
            <person name="Montanini B."/>
            <person name="Muratet M."/>
            <person name="Nehls U."/>
            <person name="Niculita-Hirzel H."/>
            <person name="Oudot-Le Secq M.P."/>
            <person name="Peter M."/>
            <person name="Quesneville H."/>
            <person name="Rajashekar B."/>
            <person name="Reich M."/>
            <person name="Rouhier N."/>
            <person name="Schmutz J."/>
            <person name="Yin T."/>
            <person name="Chalot M."/>
            <person name="Henrissat B."/>
            <person name="Kuees U."/>
            <person name="Lucas S."/>
            <person name="Van de Peer Y."/>
            <person name="Podila G.K."/>
            <person name="Polle A."/>
            <person name="Pukkila P.J."/>
            <person name="Richardson P.M."/>
            <person name="Rouze P."/>
            <person name="Sanders I.R."/>
            <person name="Stajich J.E."/>
            <person name="Tunlid A."/>
            <person name="Tuskan G."/>
            <person name="Grigoriev I.V."/>
        </authorList>
    </citation>
    <scope>NUCLEOTIDE SEQUENCE [LARGE SCALE GENOMIC DNA]</scope>
    <source>
        <strain evidence="3">S238N-H82 / ATCC MYA-4686</strain>
    </source>
</reference>
<proteinExistence type="predicted"/>